<dbReference type="InterPro" id="IPR040026">
    <property type="entry name" value="FliD"/>
</dbReference>
<dbReference type="GO" id="GO:0005576">
    <property type="term" value="C:extracellular region"/>
    <property type="evidence" value="ECO:0007669"/>
    <property type="project" value="UniProtKB-SubCell"/>
</dbReference>
<sequence>MATVGVNLGTGSGLPLETLVTNLMNAEAVPLTKLQAKEAATTSKVSALGQLSGSLTSVREALLKLTDTNFNSGTATVSEKDIATVTATNKAAKGSVSLEVLQLAQQEKAVSGSLTSADAKVTTGQLSFTFGKVANGAFTADADLPTQTVTITSETNTLSGVRDAVNKAGIGITASLVNDGNGSRLVFSSSRTGAEKSFQIQGLPDGTTPADASLSMFDYNPSTAPTYTQGSAATGMARLQPAGDAKILLDGLAITKPDNIVSDAIDGLTLTLTKTGTTKVTVSQDLASVKTSVQGLVTAYNAFLNTSKQLSVNNPSPTKGTTSSSNGPLAGDSIVRDVTAKLREQLFAPVAGATGAYTSFGSLGVAFQKDGTLKLDAAMFDKAMAADPAGVANLFADTPNGAGSVGLSKRFVDAINTMVDKTGSIQTRVDGLGATTKILQAQQKSLEDRLVQIEAGYRTRFAALDKLVTGMQGTQNFLTQQLESLASMRNG</sequence>
<evidence type="ECO:0000313" key="9">
    <source>
        <dbReference type="EMBL" id="NYE85720.1"/>
    </source>
</evidence>
<gene>
    <name evidence="9" type="ORF">FHW18_005039</name>
</gene>
<accession>A0A7Y9IZJ8</accession>
<evidence type="ECO:0000256" key="2">
    <source>
        <dbReference type="ARBA" id="ARBA00011255"/>
    </source>
</evidence>
<evidence type="ECO:0000256" key="3">
    <source>
        <dbReference type="ARBA" id="ARBA00023054"/>
    </source>
</evidence>
<keyword evidence="9" id="KW-0969">Cilium</keyword>
<dbReference type="Pfam" id="PF07195">
    <property type="entry name" value="FliD_C"/>
    <property type="match status" value="1"/>
</dbReference>
<dbReference type="PANTHER" id="PTHR30288:SF0">
    <property type="entry name" value="FLAGELLAR HOOK-ASSOCIATED PROTEIN 2"/>
    <property type="match status" value="1"/>
</dbReference>
<evidence type="ECO:0000256" key="1">
    <source>
        <dbReference type="ARBA" id="ARBA00009764"/>
    </source>
</evidence>
<comment type="caution">
    <text evidence="9">The sequence shown here is derived from an EMBL/GenBank/DDBJ whole genome shotgun (WGS) entry which is preliminary data.</text>
</comment>
<reference evidence="9 10" key="1">
    <citation type="submission" date="2020-07" db="EMBL/GenBank/DDBJ databases">
        <title>Genomic Encyclopedia of Type Strains, Phase IV (KMG-V): Genome sequencing to study the core and pangenomes of soil and plant-associated prokaryotes.</title>
        <authorList>
            <person name="Whitman W."/>
        </authorList>
    </citation>
    <scope>NUCLEOTIDE SEQUENCE [LARGE SCALE GENOMIC DNA]</scope>
    <source>
        <strain evidence="9 10">SAS40</strain>
    </source>
</reference>
<evidence type="ECO:0000313" key="10">
    <source>
        <dbReference type="Proteomes" id="UP000542125"/>
    </source>
</evidence>
<keyword evidence="5" id="KW-0964">Secreted</keyword>
<protein>
    <recommendedName>
        <fullName evidence="5">Flagellar hook-associated protein 2</fullName>
        <shortName evidence="5">HAP2</shortName>
    </recommendedName>
    <alternativeName>
        <fullName evidence="5">Flagellar cap protein</fullName>
    </alternativeName>
</protein>
<feature type="domain" description="Flagellar hook-associated protein 2 N-terminal" evidence="7">
    <location>
        <begin position="12"/>
        <end position="106"/>
    </location>
</feature>
<keyword evidence="3" id="KW-0175">Coiled coil</keyword>
<feature type="compositionally biased region" description="Polar residues" evidence="6">
    <location>
        <begin position="310"/>
        <end position="327"/>
    </location>
</feature>
<comment type="function">
    <text evidence="5">Required for morphogenesis and for the elongation of the flagellar filament by facilitating polymerization of the flagellin monomers at the tip of growing filament. Forms a capping structure, which prevents flagellin subunits (transported through the central channel of the flagellum) from leaking out without polymerization at the distal end.</text>
</comment>
<dbReference type="InterPro" id="IPR010809">
    <property type="entry name" value="FliD_C"/>
</dbReference>
<dbReference type="GO" id="GO:0071973">
    <property type="term" value="P:bacterial-type flagellum-dependent cell motility"/>
    <property type="evidence" value="ECO:0007669"/>
    <property type="project" value="TreeGrafter"/>
</dbReference>
<comment type="subunit">
    <text evidence="2 5">Homopentamer.</text>
</comment>
<keyword evidence="9" id="KW-0282">Flagellum</keyword>
<evidence type="ECO:0000259" key="7">
    <source>
        <dbReference type="Pfam" id="PF02465"/>
    </source>
</evidence>
<dbReference type="Proteomes" id="UP000542125">
    <property type="component" value="Unassembled WGS sequence"/>
</dbReference>
<organism evidence="9 10">
    <name type="scientific">Pigmentiphaga litoralis</name>
    <dbReference type="NCBI Taxonomy" id="516702"/>
    <lineage>
        <taxon>Bacteria</taxon>
        <taxon>Pseudomonadati</taxon>
        <taxon>Pseudomonadota</taxon>
        <taxon>Betaproteobacteria</taxon>
        <taxon>Burkholderiales</taxon>
        <taxon>Alcaligenaceae</taxon>
        <taxon>Pigmentiphaga</taxon>
    </lineage>
</organism>
<keyword evidence="10" id="KW-1185">Reference proteome</keyword>
<dbReference type="Pfam" id="PF02465">
    <property type="entry name" value="FliD_N"/>
    <property type="match status" value="1"/>
</dbReference>
<comment type="similarity">
    <text evidence="1 5">Belongs to the FliD family.</text>
</comment>
<proteinExistence type="inferred from homology"/>
<keyword evidence="9" id="KW-0966">Cell projection</keyword>
<dbReference type="GO" id="GO:0009421">
    <property type="term" value="C:bacterial-type flagellum filament cap"/>
    <property type="evidence" value="ECO:0007669"/>
    <property type="project" value="InterPro"/>
</dbReference>
<comment type="subcellular location">
    <subcellularLocation>
        <location evidence="5">Secreted</location>
    </subcellularLocation>
    <subcellularLocation>
        <location evidence="5">Bacterial flagellum</location>
    </subcellularLocation>
</comment>
<dbReference type="GO" id="GO:0007155">
    <property type="term" value="P:cell adhesion"/>
    <property type="evidence" value="ECO:0007669"/>
    <property type="project" value="InterPro"/>
</dbReference>
<feature type="domain" description="Flagellar hook-associated protein 2 C-terminal" evidence="8">
    <location>
        <begin position="242"/>
        <end position="472"/>
    </location>
</feature>
<dbReference type="PANTHER" id="PTHR30288">
    <property type="entry name" value="FLAGELLAR CAP/ASSEMBLY PROTEIN FLID"/>
    <property type="match status" value="1"/>
</dbReference>
<feature type="region of interest" description="Disordered" evidence="6">
    <location>
        <begin position="310"/>
        <end position="330"/>
    </location>
</feature>
<dbReference type="GO" id="GO:0009424">
    <property type="term" value="C:bacterial-type flagellum hook"/>
    <property type="evidence" value="ECO:0007669"/>
    <property type="project" value="UniProtKB-UniRule"/>
</dbReference>
<name>A0A7Y9IZJ8_9BURK</name>
<dbReference type="RefSeq" id="WP_179590062.1">
    <property type="nucleotide sequence ID" value="NZ_JACBYR010000003.1"/>
</dbReference>
<dbReference type="InterPro" id="IPR003481">
    <property type="entry name" value="FliD_N"/>
</dbReference>
<evidence type="ECO:0000256" key="6">
    <source>
        <dbReference type="SAM" id="MobiDB-lite"/>
    </source>
</evidence>
<evidence type="ECO:0000256" key="5">
    <source>
        <dbReference type="RuleBase" id="RU362066"/>
    </source>
</evidence>
<keyword evidence="4 5" id="KW-0975">Bacterial flagellum</keyword>
<dbReference type="EMBL" id="JACBYR010000003">
    <property type="protein sequence ID" value="NYE85720.1"/>
    <property type="molecule type" value="Genomic_DNA"/>
</dbReference>
<evidence type="ECO:0000256" key="4">
    <source>
        <dbReference type="ARBA" id="ARBA00023143"/>
    </source>
</evidence>
<evidence type="ECO:0000259" key="8">
    <source>
        <dbReference type="Pfam" id="PF07195"/>
    </source>
</evidence>
<dbReference type="AlphaFoldDB" id="A0A7Y9IZJ8"/>